<reference evidence="4" key="1">
    <citation type="journal article" date="2021" name="Proc. Natl. Acad. Sci. U.S.A.">
        <title>A Catalog of Tens of Thousands of Viruses from Human Metagenomes Reveals Hidden Associations with Chronic Diseases.</title>
        <authorList>
            <person name="Tisza M.J."/>
            <person name="Buck C.B."/>
        </authorList>
    </citation>
    <scope>NUCLEOTIDE SEQUENCE</scope>
    <source>
        <strain evidence="4">CtxS04</strain>
    </source>
</reference>
<dbReference type="Pfam" id="PF04860">
    <property type="entry name" value="Phage_portal"/>
    <property type="match status" value="1"/>
</dbReference>
<keyword evidence="2" id="KW-1171">Viral genome ejection through host cell envelope</keyword>
<keyword evidence="3" id="KW-0231">Viral genome packaging</keyword>
<proteinExistence type="predicted"/>
<accession>A0A8S5LGY2</accession>
<keyword evidence="2" id="KW-1160">Virus entry into host cell</keyword>
<dbReference type="NCBIfam" id="TIGR01537">
    <property type="entry name" value="portal_HK97"/>
    <property type="match status" value="1"/>
</dbReference>
<keyword evidence="1" id="KW-1188">Viral release from host cell</keyword>
<dbReference type="InterPro" id="IPR006427">
    <property type="entry name" value="Portal_HK97"/>
</dbReference>
<evidence type="ECO:0000313" key="4">
    <source>
        <dbReference type="EMBL" id="DAD69349.1"/>
    </source>
</evidence>
<evidence type="ECO:0000256" key="2">
    <source>
        <dbReference type="ARBA" id="ARBA00023009"/>
    </source>
</evidence>
<name>A0A8S5LGY2_9CAUD</name>
<protein>
    <submittedName>
        <fullName evidence="4">Portal protein</fullName>
    </submittedName>
</protein>
<sequence length="399" mass="44853">MLVEAGYPAAGTETGESFARKLSAVDRCIEILSDSMGKLPCFIMDSRSRERVDLPILQLLNVRPNEAMTPFIRKKVLETSRLVNGNGYDWIVRDPKSGRPVELIPVPGQLVEPWRDSSGRVWYTVTHPWTGEPMVLPNEDICHYKTATRDGLKGVGVLRRASETIASARAQQQYELSYYQSGGQPSGILRTEADLGGSVQDPKNPGQMVSRKDLLRREWERVHAGPLNGHRIAIMDFGLDYKPLASSNQDAQFVESKEVTVRDIARYFGVPLYKLQEGKQAYGSNEQNAIEYVVGTLHPSVTQYEEEQTWKLLLPSQVNAGLEIRINMMAELRGDTAARGQWYRDMTEVGGFCVNDIMDLEDMPHVPGGDERRASLNYVPLRDWAELSRLRAQLGAQEE</sequence>
<dbReference type="EMBL" id="BK014719">
    <property type="protein sequence ID" value="DAD69349.1"/>
    <property type="molecule type" value="Genomic_DNA"/>
</dbReference>
<organism evidence="4">
    <name type="scientific">Siphoviridae sp. ctxS04</name>
    <dbReference type="NCBI Taxonomy" id="2823610"/>
    <lineage>
        <taxon>Viruses</taxon>
        <taxon>Duplodnaviria</taxon>
        <taxon>Heunggongvirae</taxon>
        <taxon>Uroviricota</taxon>
        <taxon>Caudoviricetes</taxon>
    </lineage>
</organism>
<keyword evidence="1" id="KW-0118">Viral capsid assembly</keyword>
<dbReference type="InterPro" id="IPR006944">
    <property type="entry name" value="Phage/GTA_portal"/>
</dbReference>
<evidence type="ECO:0000256" key="1">
    <source>
        <dbReference type="ARBA" id="ARBA00022950"/>
    </source>
</evidence>
<keyword evidence="2" id="KW-1162">Viral penetration into host cytoplasm</keyword>
<evidence type="ECO:0000256" key="3">
    <source>
        <dbReference type="ARBA" id="ARBA00023219"/>
    </source>
</evidence>